<sequence length="68" mass="7417">MAASISEVFGRINAEGNVDVLYVEDGSDVTRLDADVFPVGSDFGTRYDHPEGITLTREDAERIGIDIE</sequence>
<evidence type="ECO:0000313" key="1">
    <source>
        <dbReference type="EMBL" id="HAF4525762.1"/>
    </source>
</evidence>
<reference evidence="1" key="1">
    <citation type="journal article" date="2018" name="Genome Biol.">
        <title>SKESA: strategic k-mer extension for scrupulous assemblies.</title>
        <authorList>
            <person name="Souvorov A."/>
            <person name="Agarwala R."/>
            <person name="Lipman D.J."/>
        </authorList>
    </citation>
    <scope>NUCLEOTIDE SEQUENCE</scope>
    <source>
        <strain evidence="1">MA.AU170 KAK-R</strain>
    </source>
</reference>
<reference evidence="1" key="2">
    <citation type="submission" date="2020-02" db="EMBL/GenBank/DDBJ databases">
        <authorList>
            <consortium name="NCBI Pathogen Detection Project"/>
        </authorList>
    </citation>
    <scope>NUCLEOTIDE SEQUENCE</scope>
    <source>
        <strain evidence="1">MA.AU170 KAK-R</strain>
    </source>
</reference>
<protein>
    <submittedName>
        <fullName evidence="1">Uncharacterized protein</fullName>
    </submittedName>
</protein>
<name>A0A747KCT0_SALER</name>
<gene>
    <name evidence="1" type="ORF">G8M86_001098</name>
</gene>
<proteinExistence type="predicted"/>
<accession>A0A747KCT0</accession>
<comment type="caution">
    <text evidence="1">The sequence shown here is derived from an EMBL/GenBank/DDBJ whole genome shotgun (WGS) entry which is preliminary data.</text>
</comment>
<dbReference type="EMBL" id="DAAVGD010000001">
    <property type="protein sequence ID" value="HAF4525762.1"/>
    <property type="molecule type" value="Genomic_DNA"/>
</dbReference>
<dbReference type="AlphaFoldDB" id="A0A747KCT0"/>
<organism evidence="1">
    <name type="scientific">Salmonella enterica</name>
    <name type="common">Salmonella choleraesuis</name>
    <dbReference type="NCBI Taxonomy" id="28901"/>
    <lineage>
        <taxon>Bacteria</taxon>
        <taxon>Pseudomonadati</taxon>
        <taxon>Pseudomonadota</taxon>
        <taxon>Gammaproteobacteria</taxon>
        <taxon>Enterobacterales</taxon>
        <taxon>Enterobacteriaceae</taxon>
        <taxon>Salmonella</taxon>
    </lineage>
</organism>